<dbReference type="PROSITE" id="PS50883">
    <property type="entry name" value="EAL"/>
    <property type="match status" value="1"/>
</dbReference>
<dbReference type="Gene3D" id="3.30.450.20">
    <property type="entry name" value="PAS domain"/>
    <property type="match status" value="3"/>
</dbReference>
<dbReference type="SMART" id="SM00267">
    <property type="entry name" value="GGDEF"/>
    <property type="match status" value="1"/>
</dbReference>
<dbReference type="InterPro" id="IPR052155">
    <property type="entry name" value="Biofilm_reg_signaling"/>
</dbReference>
<dbReference type="PROSITE" id="PS50887">
    <property type="entry name" value="GGDEF"/>
    <property type="match status" value="1"/>
</dbReference>
<dbReference type="SMART" id="SM00052">
    <property type="entry name" value="EAL"/>
    <property type="match status" value="1"/>
</dbReference>
<evidence type="ECO:0000259" key="3">
    <source>
        <dbReference type="PROSITE" id="PS50113"/>
    </source>
</evidence>
<dbReference type="Gene3D" id="3.30.70.270">
    <property type="match status" value="1"/>
</dbReference>
<reference evidence="6" key="1">
    <citation type="submission" date="2023-07" db="EMBL/GenBank/DDBJ databases">
        <title>Sequencing the genomes of 1000 actinobacteria strains.</title>
        <authorList>
            <person name="Klenk H.-P."/>
        </authorList>
    </citation>
    <scope>NUCLEOTIDE SEQUENCE</scope>
    <source>
        <strain evidence="6">DSM 45977</strain>
    </source>
</reference>
<dbReference type="RefSeq" id="WP_310277790.1">
    <property type="nucleotide sequence ID" value="NZ_JAVDXW010000001.1"/>
</dbReference>
<dbReference type="NCBIfam" id="TIGR00254">
    <property type="entry name" value="GGDEF"/>
    <property type="match status" value="1"/>
</dbReference>
<dbReference type="NCBIfam" id="TIGR00229">
    <property type="entry name" value="sensory_box"/>
    <property type="match status" value="3"/>
</dbReference>
<dbReference type="Pfam" id="PF00563">
    <property type="entry name" value="EAL"/>
    <property type="match status" value="1"/>
</dbReference>
<dbReference type="Pfam" id="PF00989">
    <property type="entry name" value="PAS"/>
    <property type="match status" value="1"/>
</dbReference>
<dbReference type="InterPro" id="IPR029787">
    <property type="entry name" value="Nucleotide_cyclase"/>
</dbReference>
<evidence type="ECO:0000313" key="6">
    <source>
        <dbReference type="EMBL" id="MDR7304284.1"/>
    </source>
</evidence>
<dbReference type="SUPFAM" id="SSF141868">
    <property type="entry name" value="EAL domain-like"/>
    <property type="match status" value="1"/>
</dbReference>
<dbReference type="InterPro" id="IPR035965">
    <property type="entry name" value="PAS-like_dom_sf"/>
</dbReference>
<dbReference type="EMBL" id="JAVDXW010000001">
    <property type="protein sequence ID" value="MDR7304284.1"/>
    <property type="molecule type" value="Genomic_DNA"/>
</dbReference>
<feature type="region of interest" description="Disordered" evidence="1">
    <location>
        <begin position="916"/>
        <end position="944"/>
    </location>
</feature>
<dbReference type="SMART" id="SM00086">
    <property type="entry name" value="PAC"/>
    <property type="match status" value="3"/>
</dbReference>
<dbReference type="AlphaFoldDB" id="A0AAE4CNX2"/>
<feature type="domain" description="EAL" evidence="4">
    <location>
        <begin position="668"/>
        <end position="922"/>
    </location>
</feature>
<evidence type="ECO:0000259" key="4">
    <source>
        <dbReference type="PROSITE" id="PS50883"/>
    </source>
</evidence>
<evidence type="ECO:0000259" key="5">
    <source>
        <dbReference type="PROSITE" id="PS50887"/>
    </source>
</evidence>
<feature type="domain" description="GGDEF" evidence="5">
    <location>
        <begin position="525"/>
        <end position="659"/>
    </location>
</feature>
<organism evidence="6 7">
    <name type="scientific">Haloactinomyces albus</name>
    <dbReference type="NCBI Taxonomy" id="1352928"/>
    <lineage>
        <taxon>Bacteria</taxon>
        <taxon>Bacillati</taxon>
        <taxon>Actinomycetota</taxon>
        <taxon>Actinomycetes</taxon>
        <taxon>Actinopolysporales</taxon>
        <taxon>Actinopolysporaceae</taxon>
        <taxon>Haloactinomyces</taxon>
    </lineage>
</organism>
<dbReference type="PANTHER" id="PTHR44757:SF2">
    <property type="entry name" value="BIOFILM ARCHITECTURE MAINTENANCE PROTEIN MBAA"/>
    <property type="match status" value="1"/>
</dbReference>
<dbReference type="InterPro" id="IPR000160">
    <property type="entry name" value="GGDEF_dom"/>
</dbReference>
<dbReference type="PROSITE" id="PS50113">
    <property type="entry name" value="PAC"/>
    <property type="match status" value="1"/>
</dbReference>
<dbReference type="FunFam" id="3.30.70.270:FF:000001">
    <property type="entry name" value="Diguanylate cyclase domain protein"/>
    <property type="match status" value="1"/>
</dbReference>
<dbReference type="Gene3D" id="3.20.20.450">
    <property type="entry name" value="EAL domain"/>
    <property type="match status" value="1"/>
</dbReference>
<dbReference type="InterPro" id="IPR043128">
    <property type="entry name" value="Rev_trsase/Diguanyl_cyclase"/>
</dbReference>
<dbReference type="Pfam" id="PF00990">
    <property type="entry name" value="GGDEF"/>
    <property type="match status" value="1"/>
</dbReference>
<feature type="compositionally biased region" description="Basic and acidic residues" evidence="1">
    <location>
        <begin position="929"/>
        <end position="944"/>
    </location>
</feature>
<feature type="domain" description="PAC" evidence="3">
    <location>
        <begin position="442"/>
        <end position="494"/>
    </location>
</feature>
<dbReference type="CDD" id="cd01949">
    <property type="entry name" value="GGDEF"/>
    <property type="match status" value="1"/>
</dbReference>
<dbReference type="CDD" id="cd01948">
    <property type="entry name" value="EAL"/>
    <property type="match status" value="1"/>
</dbReference>
<feature type="domain" description="PAS" evidence="2">
    <location>
        <begin position="266"/>
        <end position="318"/>
    </location>
</feature>
<dbReference type="SMART" id="SM00091">
    <property type="entry name" value="PAS"/>
    <property type="match status" value="3"/>
</dbReference>
<dbReference type="InterPro" id="IPR001633">
    <property type="entry name" value="EAL_dom"/>
</dbReference>
<gene>
    <name evidence="6" type="ORF">JOF55_004465</name>
</gene>
<sequence>MGADAHNTDGIPVGSGLGRELVDLALSVNDAVMWSFSFADDEITWMSGMDALLSMSGAAEGDIRARLLELVEPLTTGARTTTAWQDLELEQQLETPDRGMRLIRFRARRFGDIRTGGLAGIATDVTTAHGNRQALADLADRYRLLVELSPDAICVHQDGMLKYVNPATVRIVAAESDTQIIDSPIADFLDERSIPQLRERISSLTTPGATSTPTETELLRFDGDTVLVEAISVRTTWEGRPAFQVIMRDLTAQKEAEATLHYQAALVQHVSDAIIATTRGGVVTSWNPAAEAVYGVPADQALGRHVGDLVGASLDPESLLTGGGIAQAVHRRADGAVLAIRVSAAEMEDGFVLVCADETARRRAERHFATVVATLDEGVIVVGATGLIESANPAAQRISGAEESEIVGSSPVSWPLFDEDGAGIPPEASPAMQTQRTGEPQNSRVVRLQRADGQSVWLALTSRPLMSDDQQPHSVVISFTDITESRAIREQLKQEATHDPLTGLANRTLILQQLSAALRCSHRTQPMTVLFIDLDNFKVINDSLGHGVGDAVLRIAGERLQKAARHEDLVSRLGGDEFVVIAHGEISHEEVRSLTERLRDSLANPVTVQGRQIHLDTSIGIVLVPPEDARGAEDVLRDADVAMYRAKALGRGRYVFFDVALRERMQRHMQLEQDLRSAVQENQLRVAYQPLVDLRTNRMVGVEGLLRWNHPVHGTVSPGEFIPLAEESGLISHIGAHMLRTATRELAAQRDRNKLALQLNVNLSAHQLDDPRLLSTVREALAETGLPAHRLCLEVTESALMQDSAAATRVLRALRELGVLLAIDDFGTGYSSLAQLHSLPLDSLKIDRSFVARLGDSKDTEVIVTSIIAMAQAVGLTVVAEGAETARQLELLRDLGCNQAQGFYFGKPAPIDDLSEAVRSGKLPAPAASDEHAEGGRPNRIESE</sequence>
<accession>A0AAE4CNX2</accession>
<evidence type="ECO:0000313" key="7">
    <source>
        <dbReference type="Proteomes" id="UP001180845"/>
    </source>
</evidence>
<dbReference type="CDD" id="cd00130">
    <property type="entry name" value="PAS"/>
    <property type="match status" value="2"/>
</dbReference>
<keyword evidence="7" id="KW-1185">Reference proteome</keyword>
<dbReference type="PANTHER" id="PTHR44757">
    <property type="entry name" value="DIGUANYLATE CYCLASE DGCP"/>
    <property type="match status" value="1"/>
</dbReference>
<dbReference type="PROSITE" id="PS50112">
    <property type="entry name" value="PAS"/>
    <property type="match status" value="2"/>
</dbReference>
<evidence type="ECO:0000256" key="1">
    <source>
        <dbReference type="SAM" id="MobiDB-lite"/>
    </source>
</evidence>
<dbReference type="InterPro" id="IPR035919">
    <property type="entry name" value="EAL_sf"/>
</dbReference>
<dbReference type="InterPro" id="IPR013767">
    <property type="entry name" value="PAS_fold"/>
</dbReference>
<dbReference type="FunFam" id="3.20.20.450:FF:000001">
    <property type="entry name" value="Cyclic di-GMP phosphodiesterase yahA"/>
    <property type="match status" value="1"/>
</dbReference>
<evidence type="ECO:0000259" key="2">
    <source>
        <dbReference type="PROSITE" id="PS50112"/>
    </source>
</evidence>
<dbReference type="GO" id="GO:0006355">
    <property type="term" value="P:regulation of DNA-templated transcription"/>
    <property type="evidence" value="ECO:0007669"/>
    <property type="project" value="InterPro"/>
</dbReference>
<proteinExistence type="predicted"/>
<dbReference type="SUPFAM" id="SSF55073">
    <property type="entry name" value="Nucleotide cyclase"/>
    <property type="match status" value="1"/>
</dbReference>
<dbReference type="Proteomes" id="UP001180845">
    <property type="component" value="Unassembled WGS sequence"/>
</dbReference>
<protein>
    <submittedName>
        <fullName evidence="6">Diguanylate cyclase (GGDEF)-like protein/PAS domain S-box-containing protein</fullName>
    </submittedName>
</protein>
<dbReference type="InterPro" id="IPR000014">
    <property type="entry name" value="PAS"/>
</dbReference>
<dbReference type="Pfam" id="PF13426">
    <property type="entry name" value="PAS_9"/>
    <property type="match status" value="2"/>
</dbReference>
<dbReference type="InterPro" id="IPR001610">
    <property type="entry name" value="PAC"/>
</dbReference>
<comment type="caution">
    <text evidence="6">The sequence shown here is derived from an EMBL/GenBank/DDBJ whole genome shotgun (WGS) entry which is preliminary data.</text>
</comment>
<feature type="domain" description="PAS" evidence="2">
    <location>
        <begin position="364"/>
        <end position="412"/>
    </location>
</feature>
<dbReference type="SUPFAM" id="SSF55785">
    <property type="entry name" value="PYP-like sensor domain (PAS domain)"/>
    <property type="match status" value="3"/>
</dbReference>
<name>A0AAE4CNX2_9ACTN</name>
<dbReference type="InterPro" id="IPR000700">
    <property type="entry name" value="PAS-assoc_C"/>
</dbReference>